<gene>
    <name evidence="2" type="ORF">GCM10009020_14060</name>
</gene>
<dbReference type="Proteomes" id="UP001500420">
    <property type="component" value="Unassembled WGS sequence"/>
</dbReference>
<evidence type="ECO:0000259" key="1">
    <source>
        <dbReference type="Pfam" id="PF18545"/>
    </source>
</evidence>
<proteinExistence type="predicted"/>
<dbReference type="RefSeq" id="WP_343773225.1">
    <property type="nucleotide sequence ID" value="NZ_BAAADV010000001.1"/>
</dbReference>
<evidence type="ECO:0000313" key="2">
    <source>
        <dbReference type="EMBL" id="GAA0669300.1"/>
    </source>
</evidence>
<comment type="caution">
    <text evidence="2">The sequence shown here is derived from an EMBL/GenBank/DDBJ whole genome shotgun (WGS) entry which is preliminary data.</text>
</comment>
<dbReference type="InterPro" id="IPR040624">
    <property type="entry name" value="HalOD1"/>
</dbReference>
<organism evidence="2 3">
    <name type="scientific">Natronoarchaeum mannanilyticum</name>
    <dbReference type="NCBI Taxonomy" id="926360"/>
    <lineage>
        <taxon>Archaea</taxon>
        <taxon>Methanobacteriati</taxon>
        <taxon>Methanobacteriota</taxon>
        <taxon>Stenosarchaea group</taxon>
        <taxon>Halobacteria</taxon>
        <taxon>Halobacteriales</taxon>
        <taxon>Natronoarchaeaceae</taxon>
    </lineage>
</organism>
<sequence>MGASLVGSIESIEFCNDEGVFRASYDGSRDRASMAVLAVIAAAERCDPLDLPPLYSATDVDALDRLFRASGGGSASFHYDEFDVTVFDDGTIEVERDYS</sequence>
<dbReference type="EMBL" id="BAAADV010000001">
    <property type="protein sequence ID" value="GAA0669300.1"/>
    <property type="molecule type" value="Genomic_DNA"/>
</dbReference>
<accession>A0AAV3T9F1</accession>
<feature type="domain" description="Halobacterial output" evidence="1">
    <location>
        <begin position="29"/>
        <end position="95"/>
    </location>
</feature>
<dbReference type="Pfam" id="PF18545">
    <property type="entry name" value="HalOD1"/>
    <property type="match status" value="1"/>
</dbReference>
<dbReference type="AlphaFoldDB" id="A0AAV3T9F1"/>
<keyword evidence="3" id="KW-1185">Reference proteome</keyword>
<protein>
    <recommendedName>
        <fullName evidence="1">Halobacterial output domain-containing protein</fullName>
    </recommendedName>
</protein>
<reference evidence="2 3" key="1">
    <citation type="journal article" date="2019" name="Int. J. Syst. Evol. Microbiol.">
        <title>The Global Catalogue of Microorganisms (GCM) 10K type strain sequencing project: providing services to taxonomists for standard genome sequencing and annotation.</title>
        <authorList>
            <consortium name="The Broad Institute Genomics Platform"/>
            <consortium name="The Broad Institute Genome Sequencing Center for Infectious Disease"/>
            <person name="Wu L."/>
            <person name="Ma J."/>
        </authorList>
    </citation>
    <scope>NUCLEOTIDE SEQUENCE [LARGE SCALE GENOMIC DNA]</scope>
    <source>
        <strain evidence="2 3">JCM 16328</strain>
    </source>
</reference>
<evidence type="ECO:0000313" key="3">
    <source>
        <dbReference type="Proteomes" id="UP001500420"/>
    </source>
</evidence>
<name>A0AAV3T9F1_9EURY</name>